<dbReference type="PROSITE" id="PS51257">
    <property type="entry name" value="PROKAR_LIPOPROTEIN"/>
    <property type="match status" value="1"/>
</dbReference>
<dbReference type="OrthoDB" id="6105272at2"/>
<evidence type="ECO:0008006" key="4">
    <source>
        <dbReference type="Google" id="ProtNLM"/>
    </source>
</evidence>
<feature type="signal peptide" evidence="1">
    <location>
        <begin position="1"/>
        <end position="20"/>
    </location>
</feature>
<organism evidence="2 3">
    <name type="scientific">Marinomonas fungiae</name>
    <dbReference type="NCBI Taxonomy" id="1137284"/>
    <lineage>
        <taxon>Bacteria</taxon>
        <taxon>Pseudomonadati</taxon>
        <taxon>Pseudomonadota</taxon>
        <taxon>Gammaproteobacteria</taxon>
        <taxon>Oceanospirillales</taxon>
        <taxon>Oceanospirillaceae</taxon>
        <taxon>Marinomonas</taxon>
    </lineage>
</organism>
<evidence type="ECO:0000313" key="3">
    <source>
        <dbReference type="Proteomes" id="UP000182769"/>
    </source>
</evidence>
<dbReference type="RefSeq" id="WP_055462302.1">
    <property type="nucleotide sequence ID" value="NZ_CYHG01000003.1"/>
</dbReference>
<gene>
    <name evidence="2" type="ORF">Ga0061065_103193</name>
</gene>
<evidence type="ECO:0000313" key="2">
    <source>
        <dbReference type="EMBL" id="CUB03343.1"/>
    </source>
</evidence>
<reference evidence="3" key="1">
    <citation type="submission" date="2015-08" db="EMBL/GenBank/DDBJ databases">
        <authorList>
            <person name="Varghese N."/>
        </authorList>
    </citation>
    <scope>NUCLEOTIDE SEQUENCE [LARGE SCALE GENOMIC DNA]</scope>
    <source>
        <strain evidence="3">JCM 18476</strain>
    </source>
</reference>
<protein>
    <recommendedName>
        <fullName evidence="4">LPP20 lipoprotein</fullName>
    </recommendedName>
</protein>
<name>A0A0K6IJR5_9GAMM</name>
<keyword evidence="1" id="KW-0732">Signal</keyword>
<dbReference type="STRING" id="1137284.GCA_001418205_01192"/>
<accession>A0A0K6IJR5</accession>
<sequence>MTGLKGLGLSVLVVVLTACASGSHVLTGTPRDAIEPSQVKVYSQAPSQAYDTIASVQASSSQGVSQQGRMDSAVEELKIEAAKLGANGVIISHYPNNSGGVSTQISTGIFGGSRGISTGVGTGFTINPATVKGTAIYVRDGSHSSTIQAPQVQ</sequence>
<feature type="chain" id="PRO_5005505646" description="LPP20 lipoprotein" evidence="1">
    <location>
        <begin position="21"/>
        <end position="153"/>
    </location>
</feature>
<dbReference type="Gene3D" id="3.30.110.70">
    <property type="entry name" value="Hypothetical protein apc22750. Chain B"/>
    <property type="match status" value="1"/>
</dbReference>
<evidence type="ECO:0000256" key="1">
    <source>
        <dbReference type="SAM" id="SignalP"/>
    </source>
</evidence>
<keyword evidence="3" id="KW-1185">Reference proteome</keyword>
<dbReference type="AlphaFoldDB" id="A0A0K6IJR5"/>
<dbReference type="Proteomes" id="UP000182769">
    <property type="component" value="Unassembled WGS sequence"/>
</dbReference>
<dbReference type="EMBL" id="CYHG01000003">
    <property type="protein sequence ID" value="CUB03343.1"/>
    <property type="molecule type" value="Genomic_DNA"/>
</dbReference>
<proteinExistence type="predicted"/>